<evidence type="ECO:0000313" key="2">
    <source>
        <dbReference type="EMBL" id="KAJ1359410.1"/>
    </source>
</evidence>
<dbReference type="Proteomes" id="UP001196413">
    <property type="component" value="Unassembled WGS sequence"/>
</dbReference>
<reference evidence="2" key="1">
    <citation type="submission" date="2021-06" db="EMBL/GenBank/DDBJ databases">
        <title>Parelaphostrongylus tenuis whole genome reference sequence.</title>
        <authorList>
            <person name="Garwood T.J."/>
            <person name="Larsen P.A."/>
            <person name="Fountain-Jones N.M."/>
            <person name="Garbe J.R."/>
            <person name="Macchietto M.G."/>
            <person name="Kania S.A."/>
            <person name="Gerhold R.W."/>
            <person name="Richards J.E."/>
            <person name="Wolf T.M."/>
        </authorList>
    </citation>
    <scope>NUCLEOTIDE SEQUENCE</scope>
    <source>
        <strain evidence="2">MNPRO001-30</strain>
        <tissue evidence="2">Meninges</tissue>
    </source>
</reference>
<evidence type="ECO:0000313" key="3">
    <source>
        <dbReference type="Proteomes" id="UP001196413"/>
    </source>
</evidence>
<proteinExistence type="predicted"/>
<accession>A0AAD5QRW7</accession>
<dbReference type="EMBL" id="JAHQIW010003608">
    <property type="protein sequence ID" value="KAJ1359410.1"/>
    <property type="molecule type" value="Genomic_DNA"/>
</dbReference>
<feature type="region of interest" description="Disordered" evidence="1">
    <location>
        <begin position="66"/>
        <end position="107"/>
    </location>
</feature>
<keyword evidence="3" id="KW-1185">Reference proteome</keyword>
<protein>
    <submittedName>
        <fullName evidence="2">Uncharacterized protein</fullName>
    </submittedName>
</protein>
<organism evidence="2 3">
    <name type="scientific">Parelaphostrongylus tenuis</name>
    <name type="common">Meningeal worm</name>
    <dbReference type="NCBI Taxonomy" id="148309"/>
    <lineage>
        <taxon>Eukaryota</taxon>
        <taxon>Metazoa</taxon>
        <taxon>Ecdysozoa</taxon>
        <taxon>Nematoda</taxon>
        <taxon>Chromadorea</taxon>
        <taxon>Rhabditida</taxon>
        <taxon>Rhabditina</taxon>
        <taxon>Rhabditomorpha</taxon>
        <taxon>Strongyloidea</taxon>
        <taxon>Metastrongylidae</taxon>
        <taxon>Parelaphostrongylus</taxon>
    </lineage>
</organism>
<comment type="caution">
    <text evidence="2">The sequence shown here is derived from an EMBL/GenBank/DDBJ whole genome shotgun (WGS) entry which is preliminary data.</text>
</comment>
<feature type="compositionally biased region" description="Basic residues" evidence="1">
    <location>
        <begin position="66"/>
        <end position="96"/>
    </location>
</feature>
<gene>
    <name evidence="2" type="ORF">KIN20_018128</name>
</gene>
<dbReference type="AlphaFoldDB" id="A0AAD5QRW7"/>
<sequence length="107" mass="11464">MGMNLAHGLPPTSITKHISGGGQCVEGGENWIEGKGAEGKVHSHGESRSGEDRQYVVSECVNVHTKRNGGGKIGKKKRTGTAKSKKKVQKIRRKKGMIKEGQGTKLT</sequence>
<evidence type="ECO:0000256" key="1">
    <source>
        <dbReference type="SAM" id="MobiDB-lite"/>
    </source>
</evidence>
<name>A0AAD5QRW7_PARTN</name>
<feature type="region of interest" description="Disordered" evidence="1">
    <location>
        <begin position="1"/>
        <end position="21"/>
    </location>
</feature>